<dbReference type="SUPFAM" id="SSF53187">
    <property type="entry name" value="Zn-dependent exopeptidases"/>
    <property type="match status" value="1"/>
</dbReference>
<comment type="cofactor">
    <cofactor evidence="1">
        <name>Zn(2+)</name>
        <dbReference type="ChEBI" id="CHEBI:29105"/>
    </cofactor>
</comment>
<keyword evidence="7" id="KW-1185">Reference proteome</keyword>
<dbReference type="EMBL" id="JBBUTH010000004">
    <property type="protein sequence ID" value="MEK8050209.1"/>
    <property type="molecule type" value="Genomic_DNA"/>
</dbReference>
<reference evidence="6 7" key="1">
    <citation type="submission" date="2024-04" db="EMBL/GenBank/DDBJ databases">
        <title>Novel species of the genus Ideonella isolated from streams.</title>
        <authorList>
            <person name="Lu H."/>
        </authorList>
    </citation>
    <scope>NUCLEOTIDE SEQUENCE [LARGE SCALE GENOMIC DNA]</scope>
    <source>
        <strain evidence="6 7">DXS22W</strain>
    </source>
</reference>
<dbReference type="Gene3D" id="3.40.630.10">
    <property type="entry name" value="Zn peptidases"/>
    <property type="match status" value="1"/>
</dbReference>
<evidence type="ECO:0000259" key="5">
    <source>
        <dbReference type="Pfam" id="PF24827"/>
    </source>
</evidence>
<sequence>MNPPLLPFKSVRYAGTAPGTRVIVTGAVHGNEVCGTHAIGRLIDEIDRGVVRIARGVLTLVPVTNPLAHAKGVRAGDRNLNRALGPTAIPREFEDHVANWLCPLLAEHQVLLDLHSFQSNGKPFVMVGPRDNTGPVEPFAQAAREEALVRHLGVDRAVDGWLGTYAAGVARRRAEAGPAAATLDLNPNYGVGTTEYMRAMGGCALTLECGQHDDPAAPEVAYRAIRNTLAHLGLTDEAPPPTMGAIEALSLHEVIDKRHVDDRFAREWKSFDAVAAGELIGVRADGEEVRAPGDGRIVFPNAKAQARQEWFYLAQPSARF</sequence>
<keyword evidence="4" id="KW-0862">Zinc</keyword>
<comment type="caution">
    <text evidence="6">The sequence shown here is derived from an EMBL/GenBank/DDBJ whole genome shotgun (WGS) entry which is preliminary data.</text>
</comment>
<dbReference type="Pfam" id="PF24827">
    <property type="entry name" value="AstE_AspA_cat"/>
    <property type="match status" value="1"/>
</dbReference>
<dbReference type="RefSeq" id="WP_341409894.1">
    <property type="nucleotide sequence ID" value="NZ_JBBUTH010000004.1"/>
</dbReference>
<dbReference type="InterPro" id="IPR050178">
    <property type="entry name" value="AspA/AstE_fam"/>
</dbReference>
<accession>A0ABU9CHK0</accession>
<evidence type="ECO:0000313" key="7">
    <source>
        <dbReference type="Proteomes" id="UP001365405"/>
    </source>
</evidence>
<name>A0ABU9CHK0_9BURK</name>
<keyword evidence="3" id="KW-0378">Hydrolase</keyword>
<feature type="domain" description="Succinylglutamate desuccinylase/Aspartoacylase catalytic" evidence="5">
    <location>
        <begin position="18"/>
        <end position="149"/>
    </location>
</feature>
<dbReference type="Proteomes" id="UP001365405">
    <property type="component" value="Unassembled WGS sequence"/>
</dbReference>
<evidence type="ECO:0000256" key="4">
    <source>
        <dbReference type="ARBA" id="ARBA00022833"/>
    </source>
</evidence>
<gene>
    <name evidence="6" type="ORF">AACH10_08160</name>
</gene>
<dbReference type="PANTHER" id="PTHR15162">
    <property type="entry name" value="ASPARTOACYLASE"/>
    <property type="match status" value="1"/>
</dbReference>
<keyword evidence="2" id="KW-0479">Metal-binding</keyword>
<evidence type="ECO:0000256" key="3">
    <source>
        <dbReference type="ARBA" id="ARBA00022801"/>
    </source>
</evidence>
<dbReference type="InterPro" id="IPR055438">
    <property type="entry name" value="AstE_AspA_cat"/>
</dbReference>
<evidence type="ECO:0000256" key="2">
    <source>
        <dbReference type="ARBA" id="ARBA00022723"/>
    </source>
</evidence>
<proteinExistence type="predicted"/>
<evidence type="ECO:0000313" key="6">
    <source>
        <dbReference type="EMBL" id="MEK8050209.1"/>
    </source>
</evidence>
<evidence type="ECO:0000256" key="1">
    <source>
        <dbReference type="ARBA" id="ARBA00001947"/>
    </source>
</evidence>
<organism evidence="6 7">
    <name type="scientific">Pseudaquabacterium inlustre</name>
    <dbReference type="NCBI Taxonomy" id="2984192"/>
    <lineage>
        <taxon>Bacteria</taxon>
        <taxon>Pseudomonadati</taxon>
        <taxon>Pseudomonadota</taxon>
        <taxon>Betaproteobacteria</taxon>
        <taxon>Burkholderiales</taxon>
        <taxon>Sphaerotilaceae</taxon>
        <taxon>Pseudaquabacterium</taxon>
    </lineage>
</organism>
<protein>
    <submittedName>
        <fullName evidence="6">Succinylglutamate desuccinylase/aspartoacylase family protein</fullName>
    </submittedName>
</protein>
<dbReference type="PANTHER" id="PTHR15162:SF7">
    <property type="entry name" value="SUCCINYLGLUTAMATE DESUCCINYLASE"/>
    <property type="match status" value="1"/>
</dbReference>